<evidence type="ECO:0000313" key="1">
    <source>
        <dbReference type="EMBL" id="CAD8169484.1"/>
    </source>
</evidence>
<organism evidence="1 2">
    <name type="scientific">Paramecium octaurelia</name>
    <dbReference type="NCBI Taxonomy" id="43137"/>
    <lineage>
        <taxon>Eukaryota</taxon>
        <taxon>Sar</taxon>
        <taxon>Alveolata</taxon>
        <taxon>Ciliophora</taxon>
        <taxon>Intramacronucleata</taxon>
        <taxon>Oligohymenophorea</taxon>
        <taxon>Peniculida</taxon>
        <taxon>Parameciidae</taxon>
        <taxon>Paramecium</taxon>
    </lineage>
</organism>
<name>A0A8S1UYB2_PAROT</name>
<evidence type="ECO:0000313" key="2">
    <source>
        <dbReference type="Proteomes" id="UP000683925"/>
    </source>
</evidence>
<reference evidence="1" key="1">
    <citation type="submission" date="2021-01" db="EMBL/GenBank/DDBJ databases">
        <authorList>
            <consortium name="Genoscope - CEA"/>
            <person name="William W."/>
        </authorList>
    </citation>
    <scope>NUCLEOTIDE SEQUENCE</scope>
</reference>
<accession>A0A8S1UYB2</accession>
<protein>
    <submittedName>
        <fullName evidence="1">Uncharacterized protein</fullName>
    </submittedName>
</protein>
<proteinExistence type="predicted"/>
<dbReference type="Proteomes" id="UP000683925">
    <property type="component" value="Unassembled WGS sequence"/>
</dbReference>
<dbReference type="AlphaFoldDB" id="A0A8S1UYB2"/>
<dbReference type="EMBL" id="CAJJDP010000053">
    <property type="protein sequence ID" value="CAD8169484.1"/>
    <property type="molecule type" value="Genomic_DNA"/>
</dbReference>
<gene>
    <name evidence="1" type="ORF">POCTA_138.1.T0530259</name>
</gene>
<keyword evidence="2" id="KW-1185">Reference proteome</keyword>
<sequence>MQIVIKELTQIQIQTKHNKEQRCDKVCEMKLLQISQFIEKYLD</sequence>
<comment type="caution">
    <text evidence="1">The sequence shown here is derived from an EMBL/GenBank/DDBJ whole genome shotgun (WGS) entry which is preliminary data.</text>
</comment>